<reference evidence="2" key="1">
    <citation type="submission" date="2020-11" db="EMBL/GenBank/DDBJ databases">
        <authorList>
            <person name="Tran Van P."/>
        </authorList>
    </citation>
    <scope>NUCLEOTIDE SEQUENCE</scope>
</reference>
<gene>
    <name evidence="2" type="ORF">NMOB1V02_LOCUS396</name>
</gene>
<evidence type="ECO:0000313" key="2">
    <source>
        <dbReference type="EMBL" id="CAD7272467.1"/>
    </source>
</evidence>
<evidence type="ECO:0000313" key="3">
    <source>
        <dbReference type="Proteomes" id="UP000678499"/>
    </source>
</evidence>
<feature type="region of interest" description="Disordered" evidence="1">
    <location>
        <begin position="1"/>
        <end position="22"/>
    </location>
</feature>
<organism evidence="2">
    <name type="scientific">Notodromas monacha</name>
    <dbReference type="NCBI Taxonomy" id="399045"/>
    <lineage>
        <taxon>Eukaryota</taxon>
        <taxon>Metazoa</taxon>
        <taxon>Ecdysozoa</taxon>
        <taxon>Arthropoda</taxon>
        <taxon>Crustacea</taxon>
        <taxon>Oligostraca</taxon>
        <taxon>Ostracoda</taxon>
        <taxon>Podocopa</taxon>
        <taxon>Podocopida</taxon>
        <taxon>Cypridocopina</taxon>
        <taxon>Cypridoidea</taxon>
        <taxon>Cyprididae</taxon>
        <taxon>Notodromas</taxon>
    </lineage>
</organism>
<proteinExistence type="predicted"/>
<dbReference type="EMBL" id="CAJPEX010000033">
    <property type="protein sequence ID" value="CAG0912619.1"/>
    <property type="molecule type" value="Genomic_DNA"/>
</dbReference>
<evidence type="ECO:0000256" key="1">
    <source>
        <dbReference type="SAM" id="MobiDB-lite"/>
    </source>
</evidence>
<dbReference type="EMBL" id="OA882070">
    <property type="protein sequence ID" value="CAD7272467.1"/>
    <property type="molecule type" value="Genomic_DNA"/>
</dbReference>
<keyword evidence="3" id="KW-1185">Reference proteome</keyword>
<name>A0A7R9G995_9CRUS</name>
<protein>
    <submittedName>
        <fullName evidence="2">Uncharacterized protein</fullName>
    </submittedName>
</protein>
<dbReference type="AlphaFoldDB" id="A0A7R9G995"/>
<dbReference type="Proteomes" id="UP000678499">
    <property type="component" value="Unassembled WGS sequence"/>
</dbReference>
<sequence length="68" mass="7548">MNLTAHRCSSERPSESKSGKMSGRKIVTSCLLIVLFSTKYSQSPLFSMEWLRSGAITKMPHCPTRGSL</sequence>
<feature type="compositionally biased region" description="Basic and acidic residues" evidence="1">
    <location>
        <begin position="8"/>
        <end position="18"/>
    </location>
</feature>
<accession>A0A7R9G995</accession>